<dbReference type="GO" id="GO:0008081">
    <property type="term" value="F:phosphoric diester hydrolase activity"/>
    <property type="evidence" value="ECO:0007669"/>
    <property type="project" value="InterPro"/>
</dbReference>
<dbReference type="AlphaFoldDB" id="A0A165CB59"/>
<dbReference type="OrthoDB" id="7984201at2759"/>
<proteinExistence type="predicted"/>
<dbReference type="STRING" id="1314785.A0A165CB59"/>
<accession>A0A165CB59</accession>
<evidence type="ECO:0000313" key="2">
    <source>
        <dbReference type="EMBL" id="KZT02492.1"/>
    </source>
</evidence>
<dbReference type="PANTHER" id="PTHR13593">
    <property type="match status" value="1"/>
</dbReference>
<feature type="chain" id="PRO_5007855958" evidence="1">
    <location>
        <begin position="22"/>
        <end position="362"/>
    </location>
</feature>
<dbReference type="InParanoid" id="A0A165CB59"/>
<feature type="signal peptide" evidence="1">
    <location>
        <begin position="1"/>
        <end position="21"/>
    </location>
</feature>
<dbReference type="RefSeq" id="XP_040760232.1">
    <property type="nucleotide sequence ID" value="XM_040909799.1"/>
</dbReference>
<dbReference type="Proteomes" id="UP000076871">
    <property type="component" value="Unassembled WGS sequence"/>
</dbReference>
<protein>
    <submittedName>
        <fullName evidence="2">PLC-like phosphodiesterase</fullName>
    </submittedName>
</protein>
<organism evidence="2 3">
    <name type="scientific">Laetiporus sulphureus 93-53</name>
    <dbReference type="NCBI Taxonomy" id="1314785"/>
    <lineage>
        <taxon>Eukaryota</taxon>
        <taxon>Fungi</taxon>
        <taxon>Dikarya</taxon>
        <taxon>Basidiomycota</taxon>
        <taxon>Agaricomycotina</taxon>
        <taxon>Agaricomycetes</taxon>
        <taxon>Polyporales</taxon>
        <taxon>Laetiporus</taxon>
    </lineage>
</organism>
<dbReference type="GeneID" id="63826828"/>
<dbReference type="InterPro" id="IPR051057">
    <property type="entry name" value="PI-PLC_domain"/>
</dbReference>
<dbReference type="Gene3D" id="3.20.20.190">
    <property type="entry name" value="Phosphatidylinositol (PI) phosphodiesterase"/>
    <property type="match status" value="1"/>
</dbReference>
<sequence>MRLSSPLTRVVLGLLLSPIAARAVSVRRAASTCNGYAEFCDRSFGNITFVGAHDSYSVSSTSAAANQDYNVTQQLNDGVRMLQMQTHNESGTIELCHTSCDLLDGGSLENYLQSVKSWMDDNTDDVVSMLIVNSYDNFLPSAYDTVFKTVGLDTMAYSPSNATLARSDWPTLGTLIDNGTRLVVFLTTEADYSEVPYLIDEFTNIWETEYDVTSTSDFNCDVNRTYGDTSTQMYLINHFLDESIAGILLPDKSAAADTNAVNGTGSLGEQVSTCLSDWDRAPNFMLVDFYEYGNGSVFEVAASANGVTYTAAAIATPISSDSTSTTGSTSNAGLAGFQINRGHLAASLAVAGSFLFGVFSIA</sequence>
<dbReference type="GO" id="GO:0006629">
    <property type="term" value="P:lipid metabolic process"/>
    <property type="evidence" value="ECO:0007669"/>
    <property type="project" value="InterPro"/>
</dbReference>
<dbReference type="InterPro" id="IPR017946">
    <property type="entry name" value="PLC-like_Pdiesterase_TIM-brl"/>
</dbReference>
<name>A0A165CB59_9APHY</name>
<dbReference type="EMBL" id="KV427652">
    <property type="protein sequence ID" value="KZT02492.1"/>
    <property type="molecule type" value="Genomic_DNA"/>
</dbReference>
<dbReference type="SUPFAM" id="SSF51695">
    <property type="entry name" value="PLC-like phosphodiesterases"/>
    <property type="match status" value="1"/>
</dbReference>
<dbReference type="PANTHER" id="PTHR13593:SF140">
    <property type="entry name" value="PLC-LIKE PHOSPHODIESTERASE"/>
    <property type="match status" value="1"/>
</dbReference>
<dbReference type="Pfam" id="PF26146">
    <property type="entry name" value="PI-PLC_X"/>
    <property type="match status" value="1"/>
</dbReference>
<evidence type="ECO:0000256" key="1">
    <source>
        <dbReference type="SAM" id="SignalP"/>
    </source>
</evidence>
<gene>
    <name evidence="2" type="ORF">LAESUDRAFT_730239</name>
</gene>
<evidence type="ECO:0000313" key="3">
    <source>
        <dbReference type="Proteomes" id="UP000076871"/>
    </source>
</evidence>
<keyword evidence="1" id="KW-0732">Signal</keyword>
<keyword evidence="3" id="KW-1185">Reference proteome</keyword>
<reference evidence="2 3" key="1">
    <citation type="journal article" date="2016" name="Mol. Biol. Evol.">
        <title>Comparative Genomics of Early-Diverging Mushroom-Forming Fungi Provides Insights into the Origins of Lignocellulose Decay Capabilities.</title>
        <authorList>
            <person name="Nagy L.G."/>
            <person name="Riley R."/>
            <person name="Tritt A."/>
            <person name="Adam C."/>
            <person name="Daum C."/>
            <person name="Floudas D."/>
            <person name="Sun H."/>
            <person name="Yadav J.S."/>
            <person name="Pangilinan J."/>
            <person name="Larsson K.H."/>
            <person name="Matsuura K."/>
            <person name="Barry K."/>
            <person name="Labutti K."/>
            <person name="Kuo R."/>
            <person name="Ohm R.A."/>
            <person name="Bhattacharya S.S."/>
            <person name="Shirouzu T."/>
            <person name="Yoshinaga Y."/>
            <person name="Martin F.M."/>
            <person name="Grigoriev I.V."/>
            <person name="Hibbett D.S."/>
        </authorList>
    </citation>
    <scope>NUCLEOTIDE SEQUENCE [LARGE SCALE GENOMIC DNA]</scope>
    <source>
        <strain evidence="2 3">93-53</strain>
    </source>
</reference>